<evidence type="ECO:0000256" key="3">
    <source>
        <dbReference type="ARBA" id="ARBA00015630"/>
    </source>
</evidence>
<name>A0A166HIN0_9AGAM</name>
<dbReference type="EMBL" id="KV417568">
    <property type="protein sequence ID" value="KZP18898.1"/>
    <property type="molecule type" value="Genomic_DNA"/>
</dbReference>
<evidence type="ECO:0000259" key="6">
    <source>
        <dbReference type="PROSITE" id="PS51263"/>
    </source>
</evidence>
<dbReference type="Pfam" id="PF00241">
    <property type="entry name" value="Cofilin_ADF"/>
    <property type="match status" value="1"/>
</dbReference>
<dbReference type="GO" id="GO:0003779">
    <property type="term" value="F:actin binding"/>
    <property type="evidence" value="ECO:0007669"/>
    <property type="project" value="UniProtKB-KW"/>
</dbReference>
<accession>A0A166HIN0</accession>
<dbReference type="AlphaFoldDB" id="A0A166HIN0"/>
<evidence type="ECO:0000313" key="8">
    <source>
        <dbReference type="Proteomes" id="UP000076532"/>
    </source>
</evidence>
<keyword evidence="8" id="KW-1185">Reference proteome</keyword>
<sequence length="121" mass="13488">MSITGGINLSPECQATVTQLSMKRAQANKDKAKLRYIIFDFENNYETIVVSKTGEEAQGKSAKEEYEDFLQAFTSPNLSSLAVYDMPYITKAGATHSTPILVHFNADNNDSTQKRIWNTTS</sequence>
<dbReference type="PROSITE" id="PS51263">
    <property type="entry name" value="ADF_H"/>
    <property type="match status" value="1"/>
</dbReference>
<evidence type="ECO:0000313" key="7">
    <source>
        <dbReference type="EMBL" id="KZP18898.1"/>
    </source>
</evidence>
<comment type="similarity">
    <text evidence="2">Belongs to the actin-binding proteins ADF family.</text>
</comment>
<dbReference type="GO" id="GO:0016363">
    <property type="term" value="C:nuclear matrix"/>
    <property type="evidence" value="ECO:0007669"/>
    <property type="project" value="UniProtKB-SubCell"/>
</dbReference>
<reference evidence="7 8" key="1">
    <citation type="journal article" date="2016" name="Mol. Biol. Evol.">
        <title>Comparative Genomics of Early-Diverging Mushroom-Forming Fungi Provides Insights into the Origins of Lignocellulose Decay Capabilities.</title>
        <authorList>
            <person name="Nagy L.G."/>
            <person name="Riley R."/>
            <person name="Tritt A."/>
            <person name="Adam C."/>
            <person name="Daum C."/>
            <person name="Floudas D."/>
            <person name="Sun H."/>
            <person name="Yadav J.S."/>
            <person name="Pangilinan J."/>
            <person name="Larsson K.H."/>
            <person name="Matsuura K."/>
            <person name="Barry K."/>
            <person name="Labutti K."/>
            <person name="Kuo R."/>
            <person name="Ohm R.A."/>
            <person name="Bhattacharya S.S."/>
            <person name="Shirouzu T."/>
            <person name="Yoshinaga Y."/>
            <person name="Martin F.M."/>
            <person name="Grigoriev I.V."/>
            <person name="Hibbett D.S."/>
        </authorList>
    </citation>
    <scope>NUCLEOTIDE SEQUENCE [LARGE SCALE GENOMIC DNA]</scope>
    <source>
        <strain evidence="7 8">CBS 109695</strain>
    </source>
</reference>
<protein>
    <recommendedName>
        <fullName evidence="3">Cofilin</fullName>
    </recommendedName>
    <alternativeName>
        <fullName evidence="5">Actin-depolymerizing factor 1</fullName>
    </alternativeName>
</protein>
<keyword evidence="4" id="KW-0009">Actin-binding</keyword>
<evidence type="ECO:0000256" key="1">
    <source>
        <dbReference type="ARBA" id="ARBA00004109"/>
    </source>
</evidence>
<gene>
    <name evidence="7" type="ORF">FIBSPDRAFT_574050</name>
</gene>
<dbReference type="SUPFAM" id="SSF55753">
    <property type="entry name" value="Actin depolymerizing proteins"/>
    <property type="match status" value="1"/>
</dbReference>
<comment type="subcellular location">
    <subcellularLocation>
        <location evidence="1">Nucleus matrix</location>
    </subcellularLocation>
</comment>
<dbReference type="InterPro" id="IPR002108">
    <property type="entry name" value="ADF-H"/>
</dbReference>
<dbReference type="InterPro" id="IPR017904">
    <property type="entry name" value="ADF/Cofilin"/>
</dbReference>
<dbReference type="PANTHER" id="PTHR11913">
    <property type="entry name" value="COFILIN-RELATED"/>
    <property type="match status" value="1"/>
</dbReference>
<evidence type="ECO:0000256" key="5">
    <source>
        <dbReference type="ARBA" id="ARBA00032427"/>
    </source>
</evidence>
<dbReference type="OrthoDB" id="10249245at2759"/>
<dbReference type="Proteomes" id="UP000076532">
    <property type="component" value="Unassembled WGS sequence"/>
</dbReference>
<dbReference type="InterPro" id="IPR029006">
    <property type="entry name" value="ADF-H/Gelsolin-like_dom_sf"/>
</dbReference>
<dbReference type="Gene3D" id="3.40.20.10">
    <property type="entry name" value="Severin"/>
    <property type="match status" value="1"/>
</dbReference>
<evidence type="ECO:0000256" key="2">
    <source>
        <dbReference type="ARBA" id="ARBA00006844"/>
    </source>
</evidence>
<organism evidence="7 8">
    <name type="scientific">Athelia psychrophila</name>
    <dbReference type="NCBI Taxonomy" id="1759441"/>
    <lineage>
        <taxon>Eukaryota</taxon>
        <taxon>Fungi</taxon>
        <taxon>Dikarya</taxon>
        <taxon>Basidiomycota</taxon>
        <taxon>Agaricomycotina</taxon>
        <taxon>Agaricomycetes</taxon>
        <taxon>Agaricomycetidae</taxon>
        <taxon>Atheliales</taxon>
        <taxon>Atheliaceae</taxon>
        <taxon>Athelia</taxon>
    </lineage>
</organism>
<dbReference type="GO" id="GO:0030042">
    <property type="term" value="P:actin filament depolymerization"/>
    <property type="evidence" value="ECO:0007669"/>
    <property type="project" value="InterPro"/>
</dbReference>
<feature type="domain" description="ADF-H" evidence="6">
    <location>
        <begin position="6"/>
        <end position="121"/>
    </location>
</feature>
<evidence type="ECO:0000256" key="4">
    <source>
        <dbReference type="ARBA" id="ARBA00023203"/>
    </source>
</evidence>
<proteinExistence type="inferred from homology"/>
<dbReference type="GO" id="GO:0015629">
    <property type="term" value="C:actin cytoskeleton"/>
    <property type="evidence" value="ECO:0007669"/>
    <property type="project" value="InterPro"/>
</dbReference>